<dbReference type="Proteomes" id="UP001212997">
    <property type="component" value="Unassembled WGS sequence"/>
</dbReference>
<proteinExistence type="predicted"/>
<dbReference type="EMBL" id="JANAWD010000132">
    <property type="protein sequence ID" value="KAJ3486080.1"/>
    <property type="molecule type" value="Genomic_DNA"/>
</dbReference>
<sequence>MLRHNRLHLHSVDSGHPQKGLISSHRAPPFTTFIMDPRASSVSDPNDYDVQMSDSESRPEPRRSPSARSTMSPMGSPRRSSPPSSRPPVSFVLPESPAIHHPGKPPRMYLPTRS</sequence>
<keyword evidence="3" id="KW-1185">Reference proteome</keyword>
<evidence type="ECO:0000313" key="2">
    <source>
        <dbReference type="EMBL" id="KAJ3486080.1"/>
    </source>
</evidence>
<evidence type="ECO:0000256" key="1">
    <source>
        <dbReference type="SAM" id="MobiDB-lite"/>
    </source>
</evidence>
<name>A0AAD5V6R3_9APHY</name>
<protein>
    <submittedName>
        <fullName evidence="2">Uncharacterized protein</fullName>
    </submittedName>
</protein>
<reference evidence="2" key="1">
    <citation type="submission" date="2022-07" db="EMBL/GenBank/DDBJ databases">
        <title>Genome Sequence of Physisporinus lineatus.</title>
        <authorList>
            <person name="Buettner E."/>
        </authorList>
    </citation>
    <scope>NUCLEOTIDE SEQUENCE</scope>
    <source>
        <strain evidence="2">VT162</strain>
    </source>
</reference>
<organism evidence="2 3">
    <name type="scientific">Meripilus lineatus</name>
    <dbReference type="NCBI Taxonomy" id="2056292"/>
    <lineage>
        <taxon>Eukaryota</taxon>
        <taxon>Fungi</taxon>
        <taxon>Dikarya</taxon>
        <taxon>Basidiomycota</taxon>
        <taxon>Agaricomycotina</taxon>
        <taxon>Agaricomycetes</taxon>
        <taxon>Polyporales</taxon>
        <taxon>Meripilaceae</taxon>
        <taxon>Meripilus</taxon>
    </lineage>
</organism>
<feature type="region of interest" description="Disordered" evidence="1">
    <location>
        <begin position="1"/>
        <end position="114"/>
    </location>
</feature>
<accession>A0AAD5V6R3</accession>
<comment type="caution">
    <text evidence="2">The sequence shown here is derived from an EMBL/GenBank/DDBJ whole genome shotgun (WGS) entry which is preliminary data.</text>
</comment>
<feature type="compositionally biased region" description="Low complexity" evidence="1">
    <location>
        <begin position="64"/>
        <end position="90"/>
    </location>
</feature>
<dbReference type="AlphaFoldDB" id="A0AAD5V6R3"/>
<evidence type="ECO:0000313" key="3">
    <source>
        <dbReference type="Proteomes" id="UP001212997"/>
    </source>
</evidence>
<gene>
    <name evidence="2" type="ORF">NLI96_g4484</name>
</gene>